<dbReference type="Proteomes" id="UP001056201">
    <property type="component" value="Chromosome 2"/>
</dbReference>
<gene>
    <name evidence="7" type="ORF">MW290_26985</name>
</gene>
<dbReference type="EMBL" id="CP097636">
    <property type="protein sequence ID" value="URI09213.1"/>
    <property type="molecule type" value="Genomic_DNA"/>
</dbReference>
<evidence type="ECO:0000259" key="6">
    <source>
        <dbReference type="Pfam" id="PF07687"/>
    </source>
</evidence>
<evidence type="ECO:0000256" key="4">
    <source>
        <dbReference type="ARBA" id="ARBA00022801"/>
    </source>
</evidence>
<comment type="similarity">
    <text evidence="1">Belongs to the peptidase M20A family.</text>
</comment>
<dbReference type="Gene3D" id="1.10.150.900">
    <property type="match status" value="1"/>
</dbReference>
<dbReference type="InterPro" id="IPR036264">
    <property type="entry name" value="Bact_exopeptidase_dim_dom"/>
</dbReference>
<dbReference type="InterPro" id="IPR001261">
    <property type="entry name" value="ArgE/DapE_CS"/>
</dbReference>
<dbReference type="Pfam" id="PF07687">
    <property type="entry name" value="M20_dimer"/>
    <property type="match status" value="1"/>
</dbReference>
<organism evidence="7 8">
    <name type="scientific">Aquincola tertiaricarbonis</name>
    <dbReference type="NCBI Taxonomy" id="391953"/>
    <lineage>
        <taxon>Bacteria</taxon>
        <taxon>Pseudomonadati</taxon>
        <taxon>Pseudomonadota</taxon>
        <taxon>Betaproteobacteria</taxon>
        <taxon>Burkholderiales</taxon>
        <taxon>Sphaerotilaceae</taxon>
        <taxon>Aquincola</taxon>
    </lineage>
</organism>
<sequence>MARRLLTGLKLLLLGLLALVAVLAFNTWRQPSRQLAVPARPPVAVDADAVARKLSEAVQLRTVSIDGQPDAAAPELLKLHAWLQQRFPQAHAVMQRELAGGYSLLYTWPGRDAQAAPLMLMAHQDVVPIAPNTEADWQQPPFSGAVQGGFVWGRGAWDDKGNLVSIMEAVEMLARAGFQPRRTVYLAFGHDEEVGGERGAAQIAALLKSRGVKLDFVVDEGLLITEGVLKGLDAPLALVGVAEKGYVNLALSSHGTPGHASMPPRETAIGSLAVALARLEAQPMPAGIRGVAADMFERIAPEMSLPMRVVLSNLWLFGPLVQHQLAQGPSTNAMLRSTSALTMVAGGNKANVLPGEATANVNVRLLPGDSVAGAVAHARKAIDNPAVQVAAAPGPQAEPSPISPADSASYRLIERTVRELFPGTVVAPGLMIGATDSRHLLGLAEHVYRFSPVRARSEDLPRFHGTNERIATANLAELVAFYHRLLQADAEAAVAAPLK</sequence>
<dbReference type="SUPFAM" id="SSF53187">
    <property type="entry name" value="Zn-dependent exopeptidases"/>
    <property type="match status" value="1"/>
</dbReference>
<dbReference type="NCBIfam" id="NF006113">
    <property type="entry name" value="PRK08262.1-4"/>
    <property type="match status" value="1"/>
</dbReference>
<evidence type="ECO:0000256" key="3">
    <source>
        <dbReference type="ARBA" id="ARBA00022723"/>
    </source>
</evidence>
<dbReference type="PROSITE" id="PS00758">
    <property type="entry name" value="ARGE_DAPE_CPG2_1"/>
    <property type="match status" value="1"/>
</dbReference>
<dbReference type="InterPro" id="IPR002933">
    <property type="entry name" value="Peptidase_M20"/>
</dbReference>
<keyword evidence="2" id="KW-0645">Protease</keyword>
<evidence type="ECO:0000256" key="5">
    <source>
        <dbReference type="ARBA" id="ARBA00022833"/>
    </source>
</evidence>
<dbReference type="CDD" id="cd05674">
    <property type="entry name" value="M20_yscS"/>
    <property type="match status" value="1"/>
</dbReference>
<dbReference type="PANTHER" id="PTHR45962">
    <property type="entry name" value="N-FATTY-ACYL-AMINO ACID SYNTHASE/HYDROLASE PM20D1"/>
    <property type="match status" value="1"/>
</dbReference>
<keyword evidence="4" id="KW-0378">Hydrolase</keyword>
<evidence type="ECO:0000313" key="8">
    <source>
        <dbReference type="Proteomes" id="UP001056201"/>
    </source>
</evidence>
<evidence type="ECO:0000313" key="7">
    <source>
        <dbReference type="EMBL" id="URI09213.1"/>
    </source>
</evidence>
<evidence type="ECO:0000256" key="1">
    <source>
        <dbReference type="ARBA" id="ARBA00006247"/>
    </source>
</evidence>
<name>A0ABY4SBV4_AQUTE</name>
<keyword evidence="3" id="KW-0479">Metal-binding</keyword>
<dbReference type="RefSeq" id="WP_250197445.1">
    <property type="nucleotide sequence ID" value="NZ_CP097636.1"/>
</dbReference>
<dbReference type="InterPro" id="IPR011650">
    <property type="entry name" value="Peptidase_M20_dimer"/>
</dbReference>
<reference evidence="7" key="1">
    <citation type="submission" date="2022-05" db="EMBL/GenBank/DDBJ databases">
        <title>An RpoN-dependent PEP-CTERM gene is involved in floc formation of an Aquincola tertiaricarbonis strain.</title>
        <authorList>
            <person name="Qiu D."/>
            <person name="Xia M."/>
        </authorList>
    </citation>
    <scope>NUCLEOTIDE SEQUENCE</scope>
    <source>
        <strain evidence="7">RN12</strain>
    </source>
</reference>
<keyword evidence="5" id="KW-0862">Zinc</keyword>
<keyword evidence="8" id="KW-1185">Reference proteome</keyword>
<proteinExistence type="inferred from homology"/>
<dbReference type="InterPro" id="IPR047177">
    <property type="entry name" value="Pept_M20A"/>
</dbReference>
<feature type="domain" description="Peptidase M20 dimerisation" evidence="6">
    <location>
        <begin position="241"/>
        <end position="388"/>
    </location>
</feature>
<accession>A0ABY4SBV4</accession>
<dbReference type="SUPFAM" id="SSF55031">
    <property type="entry name" value="Bacterial exopeptidase dimerisation domain"/>
    <property type="match status" value="1"/>
</dbReference>
<dbReference type="Pfam" id="PF01546">
    <property type="entry name" value="Peptidase_M20"/>
    <property type="match status" value="1"/>
</dbReference>
<dbReference type="Gene3D" id="3.40.630.10">
    <property type="entry name" value="Zn peptidases"/>
    <property type="match status" value="1"/>
</dbReference>
<protein>
    <submittedName>
        <fullName evidence="7">M20 family peptidase</fullName>
    </submittedName>
</protein>
<dbReference type="Gene3D" id="3.30.70.360">
    <property type="match status" value="1"/>
</dbReference>
<evidence type="ECO:0000256" key="2">
    <source>
        <dbReference type="ARBA" id="ARBA00022670"/>
    </source>
</evidence>
<dbReference type="PANTHER" id="PTHR45962:SF1">
    <property type="entry name" value="N-FATTY-ACYL-AMINO ACID SYNTHASE_HYDROLASE PM20D1"/>
    <property type="match status" value="1"/>
</dbReference>